<dbReference type="PANTHER" id="PTHR30349">
    <property type="entry name" value="PHAGE INTEGRASE-RELATED"/>
    <property type="match status" value="1"/>
</dbReference>
<dbReference type="Pfam" id="PF13102">
    <property type="entry name" value="Phage_int_SAM_5"/>
    <property type="match status" value="1"/>
</dbReference>
<dbReference type="PROSITE" id="PS51898">
    <property type="entry name" value="TYR_RECOMBINASE"/>
    <property type="match status" value="1"/>
</dbReference>
<dbReference type="Pfam" id="PF17293">
    <property type="entry name" value="Arm-DNA-bind_5"/>
    <property type="match status" value="1"/>
</dbReference>
<proteinExistence type="inferred from homology"/>
<reference evidence="5 6" key="1">
    <citation type="submission" date="2019-05" db="EMBL/GenBank/DDBJ databases">
        <authorList>
            <person name="Qu J.-H."/>
        </authorList>
    </citation>
    <scope>NUCLEOTIDE SEQUENCE [LARGE SCALE GENOMIC DNA]</scope>
    <source>
        <strain evidence="5 6">T17</strain>
    </source>
</reference>
<keyword evidence="3" id="KW-0233">DNA recombination</keyword>
<dbReference type="AlphaFoldDB" id="A0A5R9L255"/>
<dbReference type="RefSeq" id="WP_138363614.1">
    <property type="nucleotide sequence ID" value="NZ_VCEJ01000002.1"/>
</dbReference>
<dbReference type="InterPro" id="IPR035386">
    <property type="entry name" value="Arm-DNA-bind_5"/>
</dbReference>
<dbReference type="GO" id="GO:0015074">
    <property type="term" value="P:DNA integration"/>
    <property type="evidence" value="ECO:0007669"/>
    <property type="project" value="InterPro"/>
</dbReference>
<dbReference type="SUPFAM" id="SSF56349">
    <property type="entry name" value="DNA breaking-rejoining enzymes"/>
    <property type="match status" value="1"/>
</dbReference>
<comment type="similarity">
    <text evidence="1">Belongs to the 'phage' integrase family.</text>
</comment>
<dbReference type="InterPro" id="IPR050090">
    <property type="entry name" value="Tyrosine_recombinase_XerCD"/>
</dbReference>
<dbReference type="InterPro" id="IPR025269">
    <property type="entry name" value="SAM-like_dom"/>
</dbReference>
<keyword evidence="6" id="KW-1185">Reference proteome</keyword>
<protein>
    <submittedName>
        <fullName evidence="5">Site-specific integrase</fullName>
    </submittedName>
</protein>
<dbReference type="GO" id="GO:0003677">
    <property type="term" value="F:DNA binding"/>
    <property type="evidence" value="ECO:0007669"/>
    <property type="project" value="UniProtKB-KW"/>
</dbReference>
<keyword evidence="2" id="KW-0238">DNA-binding</keyword>
<dbReference type="InterPro" id="IPR011010">
    <property type="entry name" value="DNA_brk_join_enz"/>
</dbReference>
<evidence type="ECO:0000313" key="6">
    <source>
        <dbReference type="Proteomes" id="UP000306402"/>
    </source>
</evidence>
<dbReference type="InterPro" id="IPR010998">
    <property type="entry name" value="Integrase_recombinase_N"/>
</dbReference>
<dbReference type="EMBL" id="VCEJ01000002">
    <property type="protein sequence ID" value="TLV02405.1"/>
    <property type="molecule type" value="Genomic_DNA"/>
</dbReference>
<evidence type="ECO:0000256" key="3">
    <source>
        <dbReference type="ARBA" id="ARBA00023172"/>
    </source>
</evidence>
<dbReference type="PANTHER" id="PTHR30349:SF64">
    <property type="entry name" value="PROPHAGE INTEGRASE INTD-RELATED"/>
    <property type="match status" value="1"/>
</dbReference>
<dbReference type="Gene3D" id="1.10.443.10">
    <property type="entry name" value="Intergrase catalytic core"/>
    <property type="match status" value="1"/>
</dbReference>
<evidence type="ECO:0000313" key="5">
    <source>
        <dbReference type="EMBL" id="TLV02405.1"/>
    </source>
</evidence>
<evidence type="ECO:0000259" key="4">
    <source>
        <dbReference type="PROSITE" id="PS51898"/>
    </source>
</evidence>
<dbReference type="Gene3D" id="1.10.150.130">
    <property type="match status" value="1"/>
</dbReference>
<accession>A0A5R9L255</accession>
<dbReference type="CDD" id="cd01185">
    <property type="entry name" value="INTN1_C_like"/>
    <property type="match status" value="1"/>
</dbReference>
<dbReference type="InterPro" id="IPR013762">
    <property type="entry name" value="Integrase-like_cat_sf"/>
</dbReference>
<gene>
    <name evidence="5" type="ORF">FEN17_01865</name>
</gene>
<dbReference type="InterPro" id="IPR002104">
    <property type="entry name" value="Integrase_catalytic"/>
</dbReference>
<dbReference type="Pfam" id="PF00589">
    <property type="entry name" value="Phage_integrase"/>
    <property type="match status" value="1"/>
</dbReference>
<dbReference type="GO" id="GO:0006310">
    <property type="term" value="P:DNA recombination"/>
    <property type="evidence" value="ECO:0007669"/>
    <property type="project" value="UniProtKB-KW"/>
</dbReference>
<evidence type="ECO:0000256" key="2">
    <source>
        <dbReference type="ARBA" id="ARBA00023125"/>
    </source>
</evidence>
<organism evidence="5 6">
    <name type="scientific">Dyadobacter luticola</name>
    <dbReference type="NCBI Taxonomy" id="1979387"/>
    <lineage>
        <taxon>Bacteria</taxon>
        <taxon>Pseudomonadati</taxon>
        <taxon>Bacteroidota</taxon>
        <taxon>Cytophagia</taxon>
        <taxon>Cytophagales</taxon>
        <taxon>Spirosomataceae</taxon>
        <taxon>Dyadobacter</taxon>
    </lineage>
</organism>
<comment type="caution">
    <text evidence="5">The sequence shown here is derived from an EMBL/GenBank/DDBJ whole genome shotgun (WGS) entry which is preliminary data.</text>
</comment>
<dbReference type="Proteomes" id="UP000306402">
    <property type="component" value="Unassembled WGS sequence"/>
</dbReference>
<dbReference type="OrthoDB" id="9806835at2"/>
<feature type="domain" description="Tyr recombinase" evidence="4">
    <location>
        <begin position="197"/>
        <end position="363"/>
    </location>
</feature>
<evidence type="ECO:0000256" key="1">
    <source>
        <dbReference type="ARBA" id="ARBA00008857"/>
    </source>
</evidence>
<sequence length="381" mass="43860">MSKVTLRRKKIGKGRISLFLDIYPPVPNPDTGILTRKHYLRIYIFEKPRNELERLHNKETIELAETVRARRQLEVQSLRFGFLSNRMMNGDFIRFFEDQKERRTGSNLENWRMAIAYFKSFAGDKVLFPQLNETFSEEYADYLLSAPGIGRNSRPISRNTAVSYFAKYKATLKVAFKKGFIPVNLGEIIDSISVKDTHREFLFQDEIQQLVNTSCKSDVVKRASLFSILTGLRFSDINTLTWSELKGSAGNYSIQFLVDKTGSAEFLPISDQAYNLLGQPKEGKVFVGLKYHHVDTTLPEWIKEAGINKHVTFHCFRHTFATLQLLFGTDIVTLSKLLGHKDIKTTMIYVKIVDKLKRDASHRIKLTVEGDLVSKKYLRAE</sequence>
<name>A0A5R9L255_9BACT</name>